<reference evidence="7 8" key="1">
    <citation type="journal article" date="2020" name="J Geophys Res Biogeosci">
        <title>Magnetotaxis as an Adaptation to Enable Bacterial Shuttling of Microbial Sulfur and Sulfur Cycling Across Aquatic Oxic#Anoxic Interfaces.</title>
        <authorList>
            <person name="Li J."/>
            <person name="Liu P."/>
            <person name="Wang J."/>
            <person name="Roberts A.P."/>
            <person name="Pan Y."/>
        </authorList>
    </citation>
    <scope>NUCLEOTIDE SEQUENCE [LARGE SCALE GENOMIC DNA]</scope>
    <source>
        <strain evidence="7 8">MYR-1_YQ</strain>
    </source>
</reference>
<keyword evidence="3 5" id="KW-1133">Transmembrane helix</keyword>
<feature type="transmembrane region" description="Helical" evidence="5">
    <location>
        <begin position="39"/>
        <end position="64"/>
    </location>
</feature>
<feature type="transmembrane region" description="Helical" evidence="5">
    <location>
        <begin position="117"/>
        <end position="145"/>
    </location>
</feature>
<evidence type="ECO:0000313" key="7">
    <source>
        <dbReference type="EMBL" id="MBV6340782.1"/>
    </source>
</evidence>
<dbReference type="InterPro" id="IPR006977">
    <property type="entry name" value="Yip1_dom"/>
</dbReference>
<evidence type="ECO:0000256" key="5">
    <source>
        <dbReference type="SAM" id="Phobius"/>
    </source>
</evidence>
<proteinExistence type="predicted"/>
<evidence type="ECO:0000313" key="8">
    <source>
        <dbReference type="Proteomes" id="UP001196980"/>
    </source>
</evidence>
<evidence type="ECO:0000259" key="6">
    <source>
        <dbReference type="Pfam" id="PF04893"/>
    </source>
</evidence>
<dbReference type="Pfam" id="PF04893">
    <property type="entry name" value="Yip1"/>
    <property type="match status" value="1"/>
</dbReference>
<organism evidence="7 8">
    <name type="scientific">Candidatus Magnetobacterium casense</name>
    <dbReference type="NCBI Taxonomy" id="1455061"/>
    <lineage>
        <taxon>Bacteria</taxon>
        <taxon>Pseudomonadati</taxon>
        <taxon>Nitrospirota</taxon>
        <taxon>Thermodesulfovibrionia</taxon>
        <taxon>Thermodesulfovibrionales</taxon>
        <taxon>Candidatus Magnetobacteriaceae</taxon>
        <taxon>Candidatus Magnetobacterium</taxon>
    </lineage>
</organism>
<gene>
    <name evidence="7" type="ORF">HWQ67_04215</name>
</gene>
<accession>A0ABS6RVY6</accession>
<evidence type="ECO:0000256" key="4">
    <source>
        <dbReference type="ARBA" id="ARBA00023136"/>
    </source>
</evidence>
<keyword evidence="2 5" id="KW-0812">Transmembrane</keyword>
<dbReference type="EMBL" id="JABXWD010000046">
    <property type="protein sequence ID" value="MBV6340782.1"/>
    <property type="molecule type" value="Genomic_DNA"/>
</dbReference>
<evidence type="ECO:0000256" key="1">
    <source>
        <dbReference type="ARBA" id="ARBA00004141"/>
    </source>
</evidence>
<protein>
    <submittedName>
        <fullName evidence="7">YIP1 family protein</fullName>
    </submittedName>
</protein>
<feature type="transmembrane region" description="Helical" evidence="5">
    <location>
        <begin position="157"/>
        <end position="175"/>
    </location>
</feature>
<comment type="subcellular location">
    <subcellularLocation>
        <location evidence="1">Membrane</location>
        <topology evidence="1">Multi-pass membrane protein</topology>
    </subcellularLocation>
</comment>
<dbReference type="RefSeq" id="WP_218251396.1">
    <property type="nucleotide sequence ID" value="NZ_JABXWD010000046.1"/>
</dbReference>
<name>A0ABS6RVY6_9BACT</name>
<evidence type="ECO:0000256" key="3">
    <source>
        <dbReference type="ARBA" id="ARBA00022989"/>
    </source>
</evidence>
<keyword evidence="8" id="KW-1185">Reference proteome</keyword>
<keyword evidence="4 5" id="KW-0472">Membrane</keyword>
<comment type="caution">
    <text evidence="7">The sequence shown here is derived from an EMBL/GenBank/DDBJ whole genome shotgun (WGS) entry which is preliminary data.</text>
</comment>
<dbReference type="Proteomes" id="UP001196980">
    <property type="component" value="Unassembled WGS sequence"/>
</dbReference>
<sequence>MGRNHISVFSIPSTAIRVLTTPADFFSTMPKKGGYMGPLVFMIAMGVSGGLLKAAISILGFNILEGIGKAVAAILFVPVTVTLFGFLAALALFIIWKILGSRQSYETSYRCVAYMSVLMPVMVVINGFPFPGGLVSVTLLVIFIVIAGEKVHSIPPMRTRIVFTILGLVLAIMYVKNDQTIRQIEKEKTYQQQYKR</sequence>
<feature type="transmembrane region" description="Helical" evidence="5">
    <location>
        <begin position="70"/>
        <end position="96"/>
    </location>
</feature>
<evidence type="ECO:0000256" key="2">
    <source>
        <dbReference type="ARBA" id="ARBA00022692"/>
    </source>
</evidence>
<feature type="domain" description="Yip1" evidence="6">
    <location>
        <begin position="16"/>
        <end position="173"/>
    </location>
</feature>